<protein>
    <recommendedName>
        <fullName evidence="3">Phage baseplate protein</fullName>
    </recommendedName>
</protein>
<dbReference type="EMBL" id="LMWW01000013">
    <property type="protein sequence ID" value="KUN85433.1"/>
    <property type="molecule type" value="Genomic_DNA"/>
</dbReference>
<dbReference type="OrthoDB" id="283948at2"/>
<name>A0A101T4J8_9ACTN</name>
<dbReference type="Pfam" id="PF12322">
    <property type="entry name" value="T4_baseplate"/>
    <property type="match status" value="1"/>
</dbReference>
<dbReference type="AlphaFoldDB" id="A0A101T4J8"/>
<accession>A0A101T4J8</accession>
<sequence length="242" mass="25828">MAAPTELLAAWEIGLTLPASSAQRAVLLHALARPGRTADELLGVPVGTRDAELLGLRAALFGDVLSVRIGCPACGADLEFDVDATGLAAPAPATEPEPLTDGDWTVRFRLPTPADLLAVRDRAAEDPRRGLAARLVLEARRGDRAVPADRLPERVVHLLAEAVAAADPAADISFAMACPDCGEQVRTQLDIATYLWDELDSWARTTLADVHALASSYGWTEPDVLALSPLRRRYYLELAGHG</sequence>
<evidence type="ECO:0000313" key="2">
    <source>
        <dbReference type="Proteomes" id="UP000052982"/>
    </source>
</evidence>
<dbReference type="RefSeq" id="WP_055632215.1">
    <property type="nucleotide sequence ID" value="NZ_JBIRRP010000001.1"/>
</dbReference>
<keyword evidence="2" id="KW-1185">Reference proteome</keyword>
<gene>
    <name evidence="1" type="ORF">AQJ64_12035</name>
</gene>
<evidence type="ECO:0008006" key="3">
    <source>
        <dbReference type="Google" id="ProtNLM"/>
    </source>
</evidence>
<evidence type="ECO:0000313" key="1">
    <source>
        <dbReference type="EMBL" id="KUN85433.1"/>
    </source>
</evidence>
<reference evidence="1 2" key="1">
    <citation type="submission" date="2015-10" db="EMBL/GenBank/DDBJ databases">
        <title>Draft genome sequence of Streptomyces griseoruber DSM 40281, type strain for the species Streptomyces griseoruber.</title>
        <authorList>
            <person name="Ruckert C."/>
            <person name="Winkler A."/>
            <person name="Kalinowski J."/>
            <person name="Kampfer P."/>
            <person name="Glaeser S."/>
        </authorList>
    </citation>
    <scope>NUCLEOTIDE SEQUENCE [LARGE SCALE GENOMIC DNA]</scope>
    <source>
        <strain evidence="1 2">DSM 40281</strain>
    </source>
</reference>
<organism evidence="1 2">
    <name type="scientific">Streptomyces griseoruber</name>
    <dbReference type="NCBI Taxonomy" id="1943"/>
    <lineage>
        <taxon>Bacteria</taxon>
        <taxon>Bacillati</taxon>
        <taxon>Actinomycetota</taxon>
        <taxon>Actinomycetes</taxon>
        <taxon>Kitasatosporales</taxon>
        <taxon>Streptomycetaceae</taxon>
        <taxon>Streptomyces</taxon>
    </lineage>
</organism>
<proteinExistence type="predicted"/>
<dbReference type="InterPro" id="IPR024364">
    <property type="entry name" value="Baseplate_phage_T4-like"/>
</dbReference>
<comment type="caution">
    <text evidence="1">The sequence shown here is derived from an EMBL/GenBank/DDBJ whole genome shotgun (WGS) entry which is preliminary data.</text>
</comment>
<dbReference type="STRING" id="1943.AQJ64_12035"/>
<dbReference type="Proteomes" id="UP000052982">
    <property type="component" value="Unassembled WGS sequence"/>
</dbReference>